<reference evidence="1" key="1">
    <citation type="submission" date="2020-05" db="EMBL/GenBank/DDBJ databases">
        <title>Large-scale comparative analyses of tick genomes elucidate their genetic diversity and vector capacities.</title>
        <authorList>
            <person name="Jia N."/>
            <person name="Wang J."/>
            <person name="Shi W."/>
            <person name="Du L."/>
            <person name="Sun Y."/>
            <person name="Zhan W."/>
            <person name="Jiang J."/>
            <person name="Wang Q."/>
            <person name="Zhang B."/>
            <person name="Ji P."/>
            <person name="Sakyi L.B."/>
            <person name="Cui X."/>
            <person name="Yuan T."/>
            <person name="Jiang B."/>
            <person name="Yang W."/>
            <person name="Lam T.T.-Y."/>
            <person name="Chang Q."/>
            <person name="Ding S."/>
            <person name="Wang X."/>
            <person name="Zhu J."/>
            <person name="Ruan X."/>
            <person name="Zhao L."/>
            <person name="Wei J."/>
            <person name="Que T."/>
            <person name="Du C."/>
            <person name="Cheng J."/>
            <person name="Dai P."/>
            <person name="Han X."/>
            <person name="Huang E."/>
            <person name="Gao Y."/>
            <person name="Liu J."/>
            <person name="Shao H."/>
            <person name="Ye R."/>
            <person name="Li L."/>
            <person name="Wei W."/>
            <person name="Wang X."/>
            <person name="Wang C."/>
            <person name="Yang T."/>
            <person name="Huo Q."/>
            <person name="Li W."/>
            <person name="Guo W."/>
            <person name="Chen H."/>
            <person name="Zhou L."/>
            <person name="Ni X."/>
            <person name="Tian J."/>
            <person name="Zhou Y."/>
            <person name="Sheng Y."/>
            <person name="Liu T."/>
            <person name="Pan Y."/>
            <person name="Xia L."/>
            <person name="Li J."/>
            <person name="Zhao F."/>
            <person name="Cao W."/>
        </authorList>
    </citation>
    <scope>NUCLEOTIDE SEQUENCE</scope>
    <source>
        <strain evidence="1">Hyas-2018</strain>
    </source>
</reference>
<proteinExistence type="predicted"/>
<dbReference type="EMBL" id="CM023490">
    <property type="protein sequence ID" value="KAH6943699.1"/>
    <property type="molecule type" value="Genomic_DNA"/>
</dbReference>
<evidence type="ECO:0000313" key="2">
    <source>
        <dbReference type="Proteomes" id="UP000821845"/>
    </source>
</evidence>
<keyword evidence="2" id="KW-1185">Reference proteome</keyword>
<accession>A0ACB7TCF3</accession>
<protein>
    <submittedName>
        <fullName evidence="1">Uncharacterized protein</fullName>
    </submittedName>
</protein>
<organism evidence="1 2">
    <name type="scientific">Hyalomma asiaticum</name>
    <name type="common">Tick</name>
    <dbReference type="NCBI Taxonomy" id="266040"/>
    <lineage>
        <taxon>Eukaryota</taxon>
        <taxon>Metazoa</taxon>
        <taxon>Ecdysozoa</taxon>
        <taxon>Arthropoda</taxon>
        <taxon>Chelicerata</taxon>
        <taxon>Arachnida</taxon>
        <taxon>Acari</taxon>
        <taxon>Parasitiformes</taxon>
        <taxon>Ixodida</taxon>
        <taxon>Ixodoidea</taxon>
        <taxon>Ixodidae</taxon>
        <taxon>Hyalomminae</taxon>
        <taxon>Hyalomma</taxon>
    </lineage>
</organism>
<name>A0ACB7TCF3_HYAAI</name>
<dbReference type="Proteomes" id="UP000821845">
    <property type="component" value="Chromosome 10"/>
</dbReference>
<sequence length="260" mass="30117">MRKELQTIHRELLTNGYPKKFIKNVEDRVLHTKPSQGRSFRRRAGIPYVPGVSEALSRIFSRYDLRVAHIPSDKLRNQLLNVKDRLDSKRYPGVVYKVPCADCSCSYIGETGNFTRRLKEHKRDVANNKKASNTLAEHADNHGHLIDWDNAAIIAKEKNSTTRLLLESVFIQTTEDTINRTDGNLPASYIRHFPFYYYNKTYQIPGTANHTLEILMLDTVLLCGNTDPEDEESQPMVQNRNEALYNRQFRWINKNLAHSK</sequence>
<gene>
    <name evidence="1" type="ORF">HPB50_025624</name>
</gene>
<comment type="caution">
    <text evidence="1">The sequence shown here is derived from an EMBL/GenBank/DDBJ whole genome shotgun (WGS) entry which is preliminary data.</text>
</comment>
<evidence type="ECO:0000313" key="1">
    <source>
        <dbReference type="EMBL" id="KAH6943699.1"/>
    </source>
</evidence>